<gene>
    <name evidence="1" type="ORF">Ae201684_000688</name>
</gene>
<accession>A0A6G0XWN4</accession>
<dbReference type="EMBL" id="VJMJ01000003">
    <property type="protein sequence ID" value="KAF0745118.1"/>
    <property type="molecule type" value="Genomic_DNA"/>
</dbReference>
<organism evidence="1 2">
    <name type="scientific">Aphanomyces euteiches</name>
    <dbReference type="NCBI Taxonomy" id="100861"/>
    <lineage>
        <taxon>Eukaryota</taxon>
        <taxon>Sar</taxon>
        <taxon>Stramenopiles</taxon>
        <taxon>Oomycota</taxon>
        <taxon>Saprolegniomycetes</taxon>
        <taxon>Saprolegniales</taxon>
        <taxon>Verrucalvaceae</taxon>
        <taxon>Aphanomyces</taxon>
    </lineage>
</organism>
<reference evidence="1 2" key="1">
    <citation type="submission" date="2019-07" db="EMBL/GenBank/DDBJ databases">
        <title>Genomics analysis of Aphanomyces spp. identifies a new class of oomycete effector associated with host adaptation.</title>
        <authorList>
            <person name="Gaulin E."/>
        </authorList>
    </citation>
    <scope>NUCLEOTIDE SEQUENCE [LARGE SCALE GENOMIC DNA]</scope>
    <source>
        <strain evidence="1 2">ATCC 201684</strain>
    </source>
</reference>
<keyword evidence="2" id="KW-1185">Reference proteome</keyword>
<dbReference type="Proteomes" id="UP000481153">
    <property type="component" value="Unassembled WGS sequence"/>
</dbReference>
<evidence type="ECO:0000313" key="1">
    <source>
        <dbReference type="EMBL" id="KAF0745118.1"/>
    </source>
</evidence>
<sequence length="147" mass="16874">MMAKANVVPATPSRHELMQESRRQCVAAAKDLDIARSGWREAVEDLSKVQKRIEQWKAANSDYEQTHPELVRLANERKAVRGCINHAAQSMKDAQERWKKSWNDVCERNPRPSFCTAKDAWNADEVCRRGALEWKQVKLKTVSPSLD</sequence>
<evidence type="ECO:0000313" key="2">
    <source>
        <dbReference type="Proteomes" id="UP000481153"/>
    </source>
</evidence>
<name>A0A6G0XWN4_9STRA</name>
<protein>
    <submittedName>
        <fullName evidence="1">Uncharacterized protein</fullName>
    </submittedName>
</protein>
<proteinExistence type="predicted"/>
<dbReference type="VEuPathDB" id="FungiDB:AeMF1_008835"/>
<dbReference type="AlphaFoldDB" id="A0A6G0XWN4"/>
<comment type="caution">
    <text evidence="1">The sequence shown here is derived from an EMBL/GenBank/DDBJ whole genome shotgun (WGS) entry which is preliminary data.</text>
</comment>